<dbReference type="Proteomes" id="UP000034793">
    <property type="component" value="Unassembled WGS sequence"/>
</dbReference>
<dbReference type="AlphaFoldDB" id="A0A0G0S0J1"/>
<evidence type="ECO:0000313" key="2">
    <source>
        <dbReference type="EMBL" id="KKR28165.1"/>
    </source>
</evidence>
<reference evidence="2 3" key="1">
    <citation type="journal article" date="2015" name="Nature">
        <title>rRNA introns, odd ribosomes, and small enigmatic genomes across a large radiation of phyla.</title>
        <authorList>
            <person name="Brown C.T."/>
            <person name="Hug L.A."/>
            <person name="Thomas B.C."/>
            <person name="Sharon I."/>
            <person name="Castelle C.J."/>
            <person name="Singh A."/>
            <person name="Wilkins M.J."/>
            <person name="Williams K.H."/>
            <person name="Banfield J.F."/>
        </authorList>
    </citation>
    <scope>NUCLEOTIDE SEQUENCE [LARGE SCALE GENOMIC DNA]</scope>
</reference>
<evidence type="ECO:0000259" key="1">
    <source>
        <dbReference type="SMART" id="SM00065"/>
    </source>
</evidence>
<dbReference type="InterPro" id="IPR003018">
    <property type="entry name" value="GAF"/>
</dbReference>
<dbReference type="Gene3D" id="3.30.450.40">
    <property type="match status" value="1"/>
</dbReference>
<organism evidence="2 3">
    <name type="scientific">Candidatus Woesebacteria bacterium GW2011_GWA1_39_8</name>
    <dbReference type="NCBI Taxonomy" id="1618552"/>
    <lineage>
        <taxon>Bacteria</taxon>
        <taxon>Candidatus Woeseibacteriota</taxon>
    </lineage>
</organism>
<protein>
    <recommendedName>
        <fullName evidence="1">GAF domain-containing protein</fullName>
    </recommendedName>
</protein>
<dbReference type="EMBL" id="LBXL01000056">
    <property type="protein sequence ID" value="KKR28165.1"/>
    <property type="molecule type" value="Genomic_DNA"/>
</dbReference>
<feature type="domain" description="GAF" evidence="1">
    <location>
        <begin position="34"/>
        <end position="199"/>
    </location>
</feature>
<dbReference type="SUPFAM" id="SSF55781">
    <property type="entry name" value="GAF domain-like"/>
    <property type="match status" value="1"/>
</dbReference>
<feature type="non-terminal residue" evidence="2">
    <location>
        <position position="211"/>
    </location>
</feature>
<comment type="caution">
    <text evidence="2">The sequence shown here is derived from an EMBL/GenBank/DDBJ whole genome shotgun (WGS) entry which is preliminary data.</text>
</comment>
<gene>
    <name evidence="2" type="ORF">UT61_C0056G0001</name>
</gene>
<name>A0A0G0S0J1_9BACT</name>
<accession>A0A0G0S0J1</accession>
<dbReference type="Pfam" id="PF13185">
    <property type="entry name" value="GAF_2"/>
    <property type="match status" value="1"/>
</dbReference>
<sequence length="211" mass="24192">MNNNHTTTPQSKQTIDSLWRLEKIILDTLNFKDVVQRICDSVLSELGYLQLGYRIVVLALIDESTNVLKRISISQTPEAQKALEITPVPFQNIDIPMNYSENICIKAIEESKPYVTHDWKDILLPSYNNEEARKIQEIIGIHTSVVYPITYHGKSRGVMIFSMVKSEEEMSEEEKDLIRGYTDVVGIAVQNARLYSDLEETSKRLDEANKK</sequence>
<dbReference type="SMART" id="SM00065">
    <property type="entry name" value="GAF"/>
    <property type="match status" value="1"/>
</dbReference>
<proteinExistence type="predicted"/>
<evidence type="ECO:0000313" key="3">
    <source>
        <dbReference type="Proteomes" id="UP000034793"/>
    </source>
</evidence>
<dbReference type="InterPro" id="IPR029016">
    <property type="entry name" value="GAF-like_dom_sf"/>
</dbReference>